<gene>
    <name evidence="3" type="ORF">UPYG_G00344400</name>
</gene>
<evidence type="ECO:0000256" key="2">
    <source>
        <dbReference type="SAM" id="MobiDB-lite"/>
    </source>
</evidence>
<organism evidence="3 4">
    <name type="scientific">Umbra pygmaea</name>
    <name type="common">Eastern mudminnow</name>
    <dbReference type="NCBI Taxonomy" id="75934"/>
    <lineage>
        <taxon>Eukaryota</taxon>
        <taxon>Metazoa</taxon>
        <taxon>Chordata</taxon>
        <taxon>Craniata</taxon>
        <taxon>Vertebrata</taxon>
        <taxon>Euteleostomi</taxon>
        <taxon>Actinopterygii</taxon>
        <taxon>Neopterygii</taxon>
        <taxon>Teleostei</taxon>
        <taxon>Protacanthopterygii</taxon>
        <taxon>Esociformes</taxon>
        <taxon>Umbridae</taxon>
        <taxon>Umbra</taxon>
    </lineage>
</organism>
<feature type="compositionally biased region" description="Polar residues" evidence="2">
    <location>
        <begin position="235"/>
        <end position="257"/>
    </location>
</feature>
<proteinExistence type="predicted"/>
<dbReference type="AlphaFoldDB" id="A0ABD0VXN4"/>
<feature type="region of interest" description="Disordered" evidence="2">
    <location>
        <begin position="225"/>
        <end position="257"/>
    </location>
</feature>
<feature type="region of interest" description="Disordered" evidence="2">
    <location>
        <begin position="69"/>
        <end position="191"/>
    </location>
</feature>
<evidence type="ECO:0000313" key="3">
    <source>
        <dbReference type="EMBL" id="KAL0962717.1"/>
    </source>
</evidence>
<feature type="region of interest" description="Disordered" evidence="2">
    <location>
        <begin position="21"/>
        <end position="46"/>
    </location>
</feature>
<protein>
    <recommendedName>
        <fullName evidence="5">Proline and serine rich 2</fullName>
    </recommendedName>
</protein>
<evidence type="ECO:0000313" key="4">
    <source>
        <dbReference type="Proteomes" id="UP001557470"/>
    </source>
</evidence>
<feature type="compositionally biased region" description="Basic and acidic residues" evidence="2">
    <location>
        <begin position="153"/>
        <end position="167"/>
    </location>
</feature>
<reference evidence="3 4" key="1">
    <citation type="submission" date="2024-06" db="EMBL/GenBank/DDBJ databases">
        <authorList>
            <person name="Pan Q."/>
            <person name="Wen M."/>
            <person name="Jouanno E."/>
            <person name="Zahm M."/>
            <person name="Klopp C."/>
            <person name="Cabau C."/>
            <person name="Louis A."/>
            <person name="Berthelot C."/>
            <person name="Parey E."/>
            <person name="Roest Crollius H."/>
            <person name="Montfort J."/>
            <person name="Robinson-Rechavi M."/>
            <person name="Bouchez O."/>
            <person name="Lampietro C."/>
            <person name="Lopez Roques C."/>
            <person name="Donnadieu C."/>
            <person name="Postlethwait J."/>
            <person name="Bobe J."/>
            <person name="Verreycken H."/>
            <person name="Guiguen Y."/>
        </authorList>
    </citation>
    <scope>NUCLEOTIDE SEQUENCE [LARGE SCALE GENOMIC DNA]</scope>
    <source>
        <strain evidence="3">Up_M1</strain>
        <tissue evidence="3">Testis</tissue>
    </source>
</reference>
<sequence length="618" mass="66802">MPTSRLPFEPVTMDVHVQPFPGLHVGVNGGHNSAGRNPRGRPRQDEALQCLSQEEKECIQFFEETIDSLEDQDAEMEARQKEEQWSRSSYKFVDEHDGPKLQTLASKTADRPASSKDPEIIDLVFPPPDLVQPVQTSFNSKKPDFTKNLVRNPESHYESKPRHDVMEKNPSVYNLPAPVEDKASSGHTLYHPAGSVPTPVLIAQNIAMHQGGGGNTNVFRSSLTSIHRSQESERPPSSQDHLNKQGPPTSAKPTHYPSNISVVKASSQNHSQPVAGVNLQDRKSQMLANLPGTSYPLEEEPLHGLQAVQQKLPTRSVSFRDPTPTKSRMEALSKLGLSQSEGPSTLVRHHSTVAKPSATITSAGTQNVVRQAKPSPLTVTSDSAINTSPHDNKPLVSMTINSPPPEVSSKDYNRFGGKTIVLNPAKPAPVPAAPSPTGSLDSKAQPVSTSSAFNPYGGKSKVIAPVSPTTTRTNQFLPASSPVRVMPSPAFTSIPNKVEHMPNENNSNVRKTRTVAPSFSPPSPVTADISGSPLGFVPPRAQTQVPSPSPRPFRYINPASPNNVMGSALCPAPENRPKPTSKPSFRSQGITVQFSGRGTTDESRRDALRKLGLLKETS</sequence>
<dbReference type="PANTHER" id="PTHR16095:SF9">
    <property type="entry name" value="PROLINE AND SERINE-RICH PROTEIN 2"/>
    <property type="match status" value="1"/>
</dbReference>
<dbReference type="Proteomes" id="UP001557470">
    <property type="component" value="Unassembled WGS sequence"/>
</dbReference>
<feature type="compositionally biased region" description="Polar residues" evidence="2">
    <location>
        <begin position="377"/>
        <end position="389"/>
    </location>
</feature>
<feature type="region of interest" description="Disordered" evidence="2">
    <location>
        <begin position="375"/>
        <end position="396"/>
    </location>
</feature>
<feature type="compositionally biased region" description="Polar residues" evidence="2">
    <location>
        <begin position="437"/>
        <end position="452"/>
    </location>
</feature>
<keyword evidence="1" id="KW-0597">Phosphoprotein</keyword>
<feature type="region of interest" description="Disordered" evidence="2">
    <location>
        <begin position="540"/>
        <end position="604"/>
    </location>
</feature>
<feature type="region of interest" description="Disordered" evidence="2">
    <location>
        <begin position="423"/>
        <end position="452"/>
    </location>
</feature>
<name>A0ABD0VXN4_UMBPY</name>
<accession>A0ABD0VXN4</accession>
<feature type="compositionally biased region" description="Basic and acidic residues" evidence="2">
    <location>
        <begin position="76"/>
        <end position="85"/>
    </location>
</feature>
<feature type="region of interest" description="Disordered" evidence="2">
    <location>
        <begin position="494"/>
        <end position="525"/>
    </location>
</feature>
<dbReference type="PANTHER" id="PTHR16095">
    <property type="entry name" value="TRANSMEMBRANE PROTEIN 143 FAMILY MEMBER"/>
    <property type="match status" value="1"/>
</dbReference>
<dbReference type="EMBL" id="JAGEUA010000011">
    <property type="protein sequence ID" value="KAL0962717.1"/>
    <property type="molecule type" value="Genomic_DNA"/>
</dbReference>
<feature type="compositionally biased region" description="Polar residues" evidence="2">
    <location>
        <begin position="581"/>
        <end position="598"/>
    </location>
</feature>
<keyword evidence="4" id="KW-1185">Reference proteome</keyword>
<evidence type="ECO:0008006" key="5">
    <source>
        <dbReference type="Google" id="ProtNLM"/>
    </source>
</evidence>
<feature type="compositionally biased region" description="Basic and acidic residues" evidence="2">
    <location>
        <begin position="108"/>
        <end position="119"/>
    </location>
</feature>
<evidence type="ECO:0000256" key="1">
    <source>
        <dbReference type="ARBA" id="ARBA00022553"/>
    </source>
</evidence>
<comment type="caution">
    <text evidence="3">The sequence shown here is derived from an EMBL/GenBank/DDBJ whole genome shotgun (WGS) entry which is preliminary data.</text>
</comment>